<organism evidence="1">
    <name type="scientific">Candidatus Moduliflexus flocculans</name>
    <dbReference type="NCBI Taxonomy" id="1499966"/>
    <lineage>
        <taxon>Bacteria</taxon>
        <taxon>Candidatus Moduliflexota</taxon>
        <taxon>Candidatus Moduliflexia</taxon>
        <taxon>Candidatus Moduliflexales</taxon>
        <taxon>Candidatus Moduliflexaceae</taxon>
    </lineage>
</organism>
<evidence type="ECO:0000313" key="2">
    <source>
        <dbReference type="Proteomes" id="UP000030700"/>
    </source>
</evidence>
<dbReference type="HOGENOM" id="CLU_968607_0_0_0"/>
<protein>
    <recommendedName>
        <fullName evidence="3">Lipoprotein</fullName>
    </recommendedName>
</protein>
<dbReference type="PROSITE" id="PS51257">
    <property type="entry name" value="PROKAR_LIPOPROTEIN"/>
    <property type="match status" value="1"/>
</dbReference>
<evidence type="ECO:0000313" key="1">
    <source>
        <dbReference type="EMBL" id="GAK49695.1"/>
    </source>
</evidence>
<dbReference type="Proteomes" id="UP000030700">
    <property type="component" value="Unassembled WGS sequence"/>
</dbReference>
<evidence type="ECO:0008006" key="3">
    <source>
        <dbReference type="Google" id="ProtNLM"/>
    </source>
</evidence>
<sequence>MKRMAYLKAGIALLLVMFAISGCMLFDSTRQNTPVSPVGDATQMQNFWVGRGQDKYEVSSSGEQLEVSVPQGSYILEYTTTYGTFYIVFKALFSVTLFIGLESGDVAQDVYLYTGEISDDVEPIQENDLYKVYELPAEEEASDWYNSFTGEMDVIVLMTGGMIFLEEDEGEDAGENDDAVVGGKWTVTAIADGAGTIKPETKMVPNGASISLKIRPNSRNFADILNVTITQVTSGVKTDVTSYVQQLGNGDGHLVIHGVDDDLEVAVKFGNSPKVTVKPPKTPKAKK</sequence>
<accession>A0A0S6VV61</accession>
<dbReference type="AlphaFoldDB" id="A0A0S6VV61"/>
<proteinExistence type="predicted"/>
<reference evidence="1" key="1">
    <citation type="journal article" date="2015" name="PeerJ">
        <title>First genomic representation of candidate bacterial phylum KSB3 points to enhanced environmental sensing as a trigger of wastewater bulking.</title>
        <authorList>
            <person name="Sekiguchi Y."/>
            <person name="Ohashi A."/>
            <person name="Parks D.H."/>
            <person name="Yamauchi T."/>
            <person name="Tyson G.W."/>
            <person name="Hugenholtz P."/>
        </authorList>
    </citation>
    <scope>NUCLEOTIDE SEQUENCE [LARGE SCALE GENOMIC DNA]</scope>
</reference>
<dbReference type="EMBL" id="DF820455">
    <property type="protein sequence ID" value="GAK49695.1"/>
    <property type="molecule type" value="Genomic_DNA"/>
</dbReference>
<name>A0A0S6VV61_9BACT</name>
<keyword evidence="2" id="KW-1185">Reference proteome</keyword>
<gene>
    <name evidence="1" type="ORF">U14_00918</name>
</gene>